<dbReference type="SUPFAM" id="SSF109854">
    <property type="entry name" value="DinB/YfiT-like putative metalloenzymes"/>
    <property type="match status" value="1"/>
</dbReference>
<sequence>MPSRPSAAVWPVVHSERQALISDLESLTPDQWTQPSLCSGWDIHDVLAHLVDTAKTTRLRFLRQMIAARFDFDRANKDGITRARAAAPEETLAEFRRVRNTTKTPPAAPATRLVEAIVHGEDIRRPLGIFHSYPGESVEAALRYQLKTGIFLGGGKERAEGFSLQASDSRFGHGSGPQVQGTLLALLMAVSGRPASPEDFSGEGATVFVRGLEQGDRGAGDR</sequence>
<keyword evidence="2" id="KW-0413">Isomerase</keyword>
<dbReference type="InterPro" id="IPR024344">
    <property type="entry name" value="MDMPI_metal-binding"/>
</dbReference>
<reference evidence="2 3" key="1">
    <citation type="submission" date="2024-04" db="EMBL/GenBank/DDBJ databases">
        <title>Arthrobacter sp. from Plains bison fecal sample.</title>
        <authorList>
            <person name="Ruzzini A."/>
        </authorList>
    </citation>
    <scope>NUCLEOTIDE SEQUENCE [LARGE SCALE GENOMIC DNA]</scope>
    <source>
        <strain evidence="2 3">EINP1</strain>
    </source>
</reference>
<dbReference type="Gene3D" id="1.20.120.450">
    <property type="entry name" value="dinb family like domain"/>
    <property type="match status" value="1"/>
</dbReference>
<name>A0ABZ3A164_9MICC</name>
<organism evidence="2 3">
    <name type="scientific">Arthrobacter citreus</name>
    <dbReference type="NCBI Taxonomy" id="1670"/>
    <lineage>
        <taxon>Bacteria</taxon>
        <taxon>Bacillati</taxon>
        <taxon>Actinomycetota</taxon>
        <taxon>Actinomycetes</taxon>
        <taxon>Micrococcales</taxon>
        <taxon>Micrococcaceae</taxon>
        <taxon>Arthrobacter</taxon>
    </lineage>
</organism>
<proteinExistence type="predicted"/>
<evidence type="ECO:0000313" key="3">
    <source>
        <dbReference type="Proteomes" id="UP001448858"/>
    </source>
</evidence>
<dbReference type="GO" id="GO:0016853">
    <property type="term" value="F:isomerase activity"/>
    <property type="evidence" value="ECO:0007669"/>
    <property type="project" value="UniProtKB-KW"/>
</dbReference>
<dbReference type="RefSeq" id="WP_342024881.1">
    <property type="nucleotide sequence ID" value="NZ_CP151657.1"/>
</dbReference>
<evidence type="ECO:0000259" key="1">
    <source>
        <dbReference type="Pfam" id="PF11716"/>
    </source>
</evidence>
<dbReference type="Pfam" id="PF11716">
    <property type="entry name" value="MDMPI_N"/>
    <property type="match status" value="1"/>
</dbReference>
<dbReference type="InterPro" id="IPR017517">
    <property type="entry name" value="Maleyloyr_isom"/>
</dbReference>
<gene>
    <name evidence="2" type="ORF">AAE021_06930</name>
</gene>
<dbReference type="Proteomes" id="UP001448858">
    <property type="component" value="Chromosome"/>
</dbReference>
<accession>A0ABZ3A164</accession>
<keyword evidence="3" id="KW-1185">Reference proteome</keyword>
<feature type="domain" description="Mycothiol-dependent maleylpyruvate isomerase metal-binding" evidence="1">
    <location>
        <begin position="14"/>
        <end position="97"/>
    </location>
</feature>
<dbReference type="InterPro" id="IPR034660">
    <property type="entry name" value="DinB/YfiT-like"/>
</dbReference>
<protein>
    <submittedName>
        <fullName evidence="2">Maleylpyruvate isomerase family mycothiol-dependent enzyme</fullName>
    </submittedName>
</protein>
<dbReference type="NCBIfam" id="TIGR03083">
    <property type="entry name" value="maleylpyruvate isomerase family mycothiol-dependent enzyme"/>
    <property type="match status" value="1"/>
</dbReference>
<evidence type="ECO:0000313" key="2">
    <source>
        <dbReference type="EMBL" id="WZP17283.1"/>
    </source>
</evidence>
<dbReference type="EMBL" id="CP151657">
    <property type="protein sequence ID" value="WZP17283.1"/>
    <property type="molecule type" value="Genomic_DNA"/>
</dbReference>